<dbReference type="AlphaFoldDB" id="X1PJ70"/>
<gene>
    <name evidence="3" type="ORF">S06H3_52213</name>
</gene>
<protein>
    <recommendedName>
        <fullName evidence="2">ABC transporter domain-containing protein</fullName>
    </recommendedName>
</protein>
<reference evidence="3" key="1">
    <citation type="journal article" date="2014" name="Front. Microbiol.">
        <title>High frequency of phylogenetically diverse reductive dehalogenase-homologous genes in deep subseafloor sedimentary metagenomes.</title>
        <authorList>
            <person name="Kawai M."/>
            <person name="Futagami T."/>
            <person name="Toyoda A."/>
            <person name="Takaki Y."/>
            <person name="Nishi S."/>
            <person name="Hori S."/>
            <person name="Arai W."/>
            <person name="Tsubouchi T."/>
            <person name="Morono Y."/>
            <person name="Uchiyama I."/>
            <person name="Ito T."/>
            <person name="Fujiyama A."/>
            <person name="Inagaki F."/>
            <person name="Takami H."/>
        </authorList>
    </citation>
    <scope>NUCLEOTIDE SEQUENCE</scope>
    <source>
        <strain evidence="3">Expedition CK06-06</strain>
    </source>
</reference>
<dbReference type="InterPro" id="IPR017871">
    <property type="entry name" value="ABC_transporter-like_CS"/>
</dbReference>
<dbReference type="InterPro" id="IPR050166">
    <property type="entry name" value="ABC_transporter_ATP-bind"/>
</dbReference>
<evidence type="ECO:0000313" key="3">
    <source>
        <dbReference type="EMBL" id="GAI42541.1"/>
    </source>
</evidence>
<dbReference type="InterPro" id="IPR027417">
    <property type="entry name" value="P-loop_NTPase"/>
</dbReference>
<dbReference type="Pfam" id="PF00005">
    <property type="entry name" value="ABC_tran"/>
    <property type="match status" value="1"/>
</dbReference>
<dbReference type="InterPro" id="IPR003439">
    <property type="entry name" value="ABC_transporter-like_ATP-bd"/>
</dbReference>
<dbReference type="EMBL" id="BARV01033191">
    <property type="protein sequence ID" value="GAI42541.1"/>
    <property type="molecule type" value="Genomic_DNA"/>
</dbReference>
<organism evidence="3">
    <name type="scientific">marine sediment metagenome</name>
    <dbReference type="NCBI Taxonomy" id="412755"/>
    <lineage>
        <taxon>unclassified sequences</taxon>
        <taxon>metagenomes</taxon>
        <taxon>ecological metagenomes</taxon>
    </lineage>
</organism>
<dbReference type="PROSITE" id="PS50893">
    <property type="entry name" value="ABC_TRANSPORTER_2"/>
    <property type="match status" value="1"/>
</dbReference>
<sequence>MLADTTIQGLNRETTLVFQQYSLFPWLNVIDNVCFSLEMKKIPKKSRYKKAKKFIELVGLTGFEKSFPYELSGGMQQRVAIARALAHNPKLLLLDEPFGALDERTRHRLQAELLAVWQKEKKTVVFVTHNIDEAIFMANRILIMRDRPGCIDDEIKVDLARPRDRRSQGFLKMHIKIREILEKILTANNQGGETYH</sequence>
<proteinExistence type="predicted"/>
<keyword evidence="1" id="KW-0813">Transport</keyword>
<dbReference type="PANTHER" id="PTHR42788:SF13">
    <property type="entry name" value="ALIPHATIC SULFONATES IMPORT ATP-BINDING PROTEIN SSUB"/>
    <property type="match status" value="1"/>
</dbReference>
<comment type="caution">
    <text evidence="3">The sequence shown here is derived from an EMBL/GenBank/DDBJ whole genome shotgun (WGS) entry which is preliminary data.</text>
</comment>
<accession>X1PJ70</accession>
<dbReference type="GO" id="GO:0005524">
    <property type="term" value="F:ATP binding"/>
    <property type="evidence" value="ECO:0007669"/>
    <property type="project" value="InterPro"/>
</dbReference>
<dbReference type="GO" id="GO:0016887">
    <property type="term" value="F:ATP hydrolysis activity"/>
    <property type="evidence" value="ECO:0007669"/>
    <property type="project" value="InterPro"/>
</dbReference>
<dbReference type="PROSITE" id="PS00211">
    <property type="entry name" value="ABC_TRANSPORTER_1"/>
    <property type="match status" value="1"/>
</dbReference>
<dbReference type="PANTHER" id="PTHR42788">
    <property type="entry name" value="TAURINE IMPORT ATP-BINDING PROTEIN-RELATED"/>
    <property type="match status" value="1"/>
</dbReference>
<dbReference type="Gene3D" id="3.40.50.300">
    <property type="entry name" value="P-loop containing nucleotide triphosphate hydrolases"/>
    <property type="match status" value="1"/>
</dbReference>
<name>X1PJ70_9ZZZZ</name>
<dbReference type="SUPFAM" id="SSF52540">
    <property type="entry name" value="P-loop containing nucleoside triphosphate hydrolases"/>
    <property type="match status" value="1"/>
</dbReference>
<feature type="domain" description="ABC transporter" evidence="2">
    <location>
        <begin position="1"/>
        <end position="171"/>
    </location>
</feature>
<evidence type="ECO:0000259" key="2">
    <source>
        <dbReference type="PROSITE" id="PS50893"/>
    </source>
</evidence>
<evidence type="ECO:0000256" key="1">
    <source>
        <dbReference type="ARBA" id="ARBA00022448"/>
    </source>
</evidence>